<protein>
    <submittedName>
        <fullName evidence="1">Uncharacterized protein</fullName>
    </submittedName>
</protein>
<sequence length="309" mass="33590">MSKAASSEVDSSIAKATEFLPGRSILVAVRIHRNNQSDKTLPIDLSSLQRLVVQAATYSDQIAIAYPQSDRLLADALASAFACITANAGSNESSMPLDKKVDFGVDHAPVAKVALVPVSTWGNFIPALNALLLYAIQGQFTHILYQSAEVNTCASEISAMMSSFDKDTLVVGKAFPGHAFEEGMRRLDGVTVPWNTLAIWSVPKLQRTGFLMVAEGSQDMEGGVEEVSVIAVLQRLFSPSQEKAVLMSLQSDGHSSWNTIWADNGRREWHDKKMRSKVSRAAAHLHQLQLDAFDAVVDHQLEGACLIPK</sequence>
<keyword evidence="2" id="KW-1185">Reference proteome</keyword>
<accession>A0ABQ8FLE1</accession>
<evidence type="ECO:0000313" key="1">
    <source>
        <dbReference type="EMBL" id="KAH6599657.1"/>
    </source>
</evidence>
<gene>
    <name evidence="1" type="ORF">BASA50_002854</name>
</gene>
<proteinExistence type="predicted"/>
<dbReference type="EMBL" id="JAFCIX010000062">
    <property type="protein sequence ID" value="KAH6599657.1"/>
    <property type="molecule type" value="Genomic_DNA"/>
</dbReference>
<dbReference type="Proteomes" id="UP001648503">
    <property type="component" value="Unassembled WGS sequence"/>
</dbReference>
<comment type="caution">
    <text evidence="1">The sequence shown here is derived from an EMBL/GenBank/DDBJ whole genome shotgun (WGS) entry which is preliminary data.</text>
</comment>
<organism evidence="1 2">
    <name type="scientific">Batrachochytrium salamandrivorans</name>
    <dbReference type="NCBI Taxonomy" id="1357716"/>
    <lineage>
        <taxon>Eukaryota</taxon>
        <taxon>Fungi</taxon>
        <taxon>Fungi incertae sedis</taxon>
        <taxon>Chytridiomycota</taxon>
        <taxon>Chytridiomycota incertae sedis</taxon>
        <taxon>Chytridiomycetes</taxon>
        <taxon>Rhizophydiales</taxon>
        <taxon>Rhizophydiales incertae sedis</taxon>
        <taxon>Batrachochytrium</taxon>
    </lineage>
</organism>
<name>A0ABQ8FLE1_9FUNG</name>
<evidence type="ECO:0000313" key="2">
    <source>
        <dbReference type="Proteomes" id="UP001648503"/>
    </source>
</evidence>
<reference evidence="1 2" key="1">
    <citation type="submission" date="2021-02" db="EMBL/GenBank/DDBJ databases">
        <title>Variation within the Batrachochytrium salamandrivorans European outbreak.</title>
        <authorList>
            <person name="Kelly M."/>
            <person name="Pasmans F."/>
            <person name="Shea T.P."/>
            <person name="Munoz J.F."/>
            <person name="Carranza S."/>
            <person name="Cuomo C.A."/>
            <person name="Martel A."/>
        </authorList>
    </citation>
    <scope>NUCLEOTIDE SEQUENCE [LARGE SCALE GENOMIC DNA]</scope>
    <source>
        <strain evidence="1 2">AMFP18/2</strain>
    </source>
</reference>